<dbReference type="SUPFAM" id="SSF53187">
    <property type="entry name" value="Zn-dependent exopeptidases"/>
    <property type="match status" value="1"/>
</dbReference>
<evidence type="ECO:0000313" key="3">
    <source>
        <dbReference type="EMBL" id="CAB3920081.1"/>
    </source>
</evidence>
<dbReference type="InterPro" id="IPR011650">
    <property type="entry name" value="Peptidase_M20_dimer"/>
</dbReference>
<reference evidence="3 4" key="1">
    <citation type="submission" date="2020-04" db="EMBL/GenBank/DDBJ databases">
        <authorList>
            <person name="De Canck E."/>
        </authorList>
    </citation>
    <scope>NUCLEOTIDE SEQUENCE [LARGE SCALE GENOMIC DNA]</scope>
    <source>
        <strain evidence="3 4">LMG 3415</strain>
    </source>
</reference>
<dbReference type="InterPro" id="IPR036264">
    <property type="entry name" value="Bact_exopeptidase_dim_dom"/>
</dbReference>
<gene>
    <name evidence="3" type="primary">hipO_3</name>
    <name evidence="3" type="ORF">LMG3415_05484</name>
</gene>
<keyword evidence="4" id="KW-1185">Reference proteome</keyword>
<dbReference type="Gene3D" id="3.30.70.360">
    <property type="match status" value="1"/>
</dbReference>
<sequence>MVTRDADTRTTLADLQDLKTELTALRRALHQQPELAFQEHATSARVAGLLAQWGYEVVTGLAGTGLVATLRAGAGSRRLGLRADMDALPIAETTGLAYASQAEGRMHACGHDGHMAMLLGAARHLARTRNFSGVLHLIFQPAEERGFDSGAKRMVEEGLFKRFPCDMVLAMHNHPGAPVGQFLSRSGPFMAAGDRVFVKVIGNGGHAARPHLATDPVVAAAAIVMALQTVVSRNIDPSQAAVVSVGRLRAGDALNVIPGEAEIGISVRSFSPQVRARLRERIVQICTSTAESHEASVKIDYVEGYPVVDNADAPTALALEVARELVGVDRVTGDMPPLMGSEDFAYMQQAVPGALVRLGNGPASGGRALHNANYDFNDDNLCVGAAFWSRLAETYLRDTC</sequence>
<evidence type="ECO:0000313" key="4">
    <source>
        <dbReference type="Proteomes" id="UP000507140"/>
    </source>
</evidence>
<dbReference type="Gene3D" id="3.40.630.10">
    <property type="entry name" value="Zn peptidases"/>
    <property type="match status" value="1"/>
</dbReference>
<dbReference type="Proteomes" id="UP000507140">
    <property type="component" value="Unassembled WGS sequence"/>
</dbReference>
<dbReference type="Pfam" id="PF07687">
    <property type="entry name" value="M20_dimer"/>
    <property type="match status" value="1"/>
</dbReference>
<dbReference type="PANTHER" id="PTHR11014">
    <property type="entry name" value="PEPTIDASE M20 FAMILY MEMBER"/>
    <property type="match status" value="1"/>
</dbReference>
<accession>A0ABM8LL76</accession>
<evidence type="ECO:0000259" key="2">
    <source>
        <dbReference type="Pfam" id="PF07687"/>
    </source>
</evidence>
<comment type="caution">
    <text evidence="3">The sequence shown here is derived from an EMBL/GenBank/DDBJ whole genome shotgun (WGS) entry which is preliminary data.</text>
</comment>
<dbReference type="CDD" id="cd05666">
    <property type="entry name" value="M20_Acy1-like"/>
    <property type="match status" value="1"/>
</dbReference>
<dbReference type="EMBL" id="CADIKR010000009">
    <property type="protein sequence ID" value="CAB3920081.1"/>
    <property type="molecule type" value="Genomic_DNA"/>
</dbReference>
<dbReference type="PANTHER" id="PTHR11014:SF63">
    <property type="entry name" value="METALLOPEPTIDASE, PUTATIVE (AFU_ORTHOLOGUE AFUA_6G09600)-RELATED"/>
    <property type="match status" value="1"/>
</dbReference>
<organism evidence="3 4">
    <name type="scientific">Achromobacter mucicolens</name>
    <dbReference type="NCBI Taxonomy" id="1389922"/>
    <lineage>
        <taxon>Bacteria</taxon>
        <taxon>Pseudomonadati</taxon>
        <taxon>Pseudomonadota</taxon>
        <taxon>Betaproteobacteria</taxon>
        <taxon>Burkholderiales</taxon>
        <taxon>Alcaligenaceae</taxon>
        <taxon>Achromobacter</taxon>
    </lineage>
</organism>
<protein>
    <submittedName>
        <fullName evidence="3">Hippurate hydrolase</fullName>
        <ecNumber evidence="3">3.5.1.32</ecNumber>
    </submittedName>
</protein>
<dbReference type="EC" id="3.5.1.32" evidence="3"/>
<feature type="domain" description="Peptidase M20 dimerisation" evidence="2">
    <location>
        <begin position="198"/>
        <end position="292"/>
    </location>
</feature>
<dbReference type="GO" id="GO:0047980">
    <property type="term" value="F:hippurate hydrolase activity"/>
    <property type="evidence" value="ECO:0007669"/>
    <property type="project" value="UniProtKB-EC"/>
</dbReference>
<dbReference type="RefSeq" id="WP_180100705.1">
    <property type="nucleotide sequence ID" value="NZ_CADIKR010000009.1"/>
</dbReference>
<keyword evidence="1 3" id="KW-0378">Hydrolase</keyword>
<proteinExistence type="predicted"/>
<evidence type="ECO:0000256" key="1">
    <source>
        <dbReference type="ARBA" id="ARBA00022801"/>
    </source>
</evidence>
<dbReference type="Pfam" id="PF01546">
    <property type="entry name" value="Peptidase_M20"/>
    <property type="match status" value="1"/>
</dbReference>
<dbReference type="InterPro" id="IPR017439">
    <property type="entry name" value="Amidohydrolase"/>
</dbReference>
<name>A0ABM8LL76_9BURK</name>
<dbReference type="SUPFAM" id="SSF55031">
    <property type="entry name" value="Bacterial exopeptidase dimerisation domain"/>
    <property type="match status" value="1"/>
</dbReference>
<dbReference type="PIRSF" id="PIRSF005962">
    <property type="entry name" value="Pept_M20D_amidohydro"/>
    <property type="match status" value="1"/>
</dbReference>
<dbReference type="InterPro" id="IPR002933">
    <property type="entry name" value="Peptidase_M20"/>
</dbReference>
<dbReference type="NCBIfam" id="TIGR01891">
    <property type="entry name" value="amidohydrolases"/>
    <property type="match status" value="1"/>
</dbReference>